<feature type="region of interest" description="Disordered" evidence="1">
    <location>
        <begin position="117"/>
        <end position="140"/>
    </location>
</feature>
<gene>
    <name evidence="2" type="ORF">KP79_PYT14324</name>
</gene>
<organism evidence="2 3">
    <name type="scientific">Mizuhopecten yessoensis</name>
    <name type="common">Japanese scallop</name>
    <name type="synonym">Patinopecten yessoensis</name>
    <dbReference type="NCBI Taxonomy" id="6573"/>
    <lineage>
        <taxon>Eukaryota</taxon>
        <taxon>Metazoa</taxon>
        <taxon>Spiralia</taxon>
        <taxon>Lophotrochozoa</taxon>
        <taxon>Mollusca</taxon>
        <taxon>Bivalvia</taxon>
        <taxon>Autobranchia</taxon>
        <taxon>Pteriomorphia</taxon>
        <taxon>Pectinida</taxon>
        <taxon>Pectinoidea</taxon>
        <taxon>Pectinidae</taxon>
        <taxon>Mizuhopecten</taxon>
    </lineage>
</organism>
<evidence type="ECO:0000313" key="2">
    <source>
        <dbReference type="EMBL" id="OWF38004.1"/>
    </source>
</evidence>
<dbReference type="Gene3D" id="3.30.70.100">
    <property type="match status" value="1"/>
</dbReference>
<protein>
    <submittedName>
        <fullName evidence="2">Protein NipSnap-like 3A</fullName>
    </submittedName>
</protein>
<accession>A0A210PNH8</accession>
<comment type="caution">
    <text evidence="2">The sequence shown here is derived from an EMBL/GenBank/DDBJ whole genome shotgun (WGS) entry which is preliminary data.</text>
</comment>
<evidence type="ECO:0000256" key="1">
    <source>
        <dbReference type="SAM" id="MobiDB-lite"/>
    </source>
</evidence>
<dbReference type="EMBL" id="NEDP02005575">
    <property type="protein sequence ID" value="OWF38004.1"/>
    <property type="molecule type" value="Genomic_DNA"/>
</dbReference>
<sequence>MDPDDLNQRAKVRQALADDPNWISSYFSKILPMMSRQENMLLQTVGDCYLVQPDLRGVYELDTMNQGTGHQFTASKGDAKLLGTFQSILGPTDTGYQLWFHSSAQQGVENQIKGYNKADQAKGGGGHRRLLIPTPWSPLQ</sequence>
<dbReference type="SUPFAM" id="SSF54909">
    <property type="entry name" value="Dimeric alpha+beta barrel"/>
    <property type="match status" value="1"/>
</dbReference>
<dbReference type="InterPro" id="IPR011008">
    <property type="entry name" value="Dimeric_a/b-barrel"/>
</dbReference>
<dbReference type="OrthoDB" id="10262843at2759"/>
<dbReference type="AlphaFoldDB" id="A0A210PNH8"/>
<keyword evidence="3" id="KW-1185">Reference proteome</keyword>
<dbReference type="STRING" id="6573.A0A210PNH8"/>
<name>A0A210PNH8_MIZYE</name>
<evidence type="ECO:0000313" key="3">
    <source>
        <dbReference type="Proteomes" id="UP000242188"/>
    </source>
</evidence>
<proteinExistence type="predicted"/>
<dbReference type="Proteomes" id="UP000242188">
    <property type="component" value="Unassembled WGS sequence"/>
</dbReference>
<reference evidence="2 3" key="1">
    <citation type="journal article" date="2017" name="Nat. Ecol. Evol.">
        <title>Scallop genome provides insights into evolution of bilaterian karyotype and development.</title>
        <authorList>
            <person name="Wang S."/>
            <person name="Zhang J."/>
            <person name="Jiao W."/>
            <person name="Li J."/>
            <person name="Xun X."/>
            <person name="Sun Y."/>
            <person name="Guo X."/>
            <person name="Huan P."/>
            <person name="Dong B."/>
            <person name="Zhang L."/>
            <person name="Hu X."/>
            <person name="Sun X."/>
            <person name="Wang J."/>
            <person name="Zhao C."/>
            <person name="Wang Y."/>
            <person name="Wang D."/>
            <person name="Huang X."/>
            <person name="Wang R."/>
            <person name="Lv J."/>
            <person name="Li Y."/>
            <person name="Zhang Z."/>
            <person name="Liu B."/>
            <person name="Lu W."/>
            <person name="Hui Y."/>
            <person name="Liang J."/>
            <person name="Zhou Z."/>
            <person name="Hou R."/>
            <person name="Li X."/>
            <person name="Liu Y."/>
            <person name="Li H."/>
            <person name="Ning X."/>
            <person name="Lin Y."/>
            <person name="Zhao L."/>
            <person name="Xing Q."/>
            <person name="Dou J."/>
            <person name="Li Y."/>
            <person name="Mao J."/>
            <person name="Guo H."/>
            <person name="Dou H."/>
            <person name="Li T."/>
            <person name="Mu C."/>
            <person name="Jiang W."/>
            <person name="Fu Q."/>
            <person name="Fu X."/>
            <person name="Miao Y."/>
            <person name="Liu J."/>
            <person name="Yu Q."/>
            <person name="Li R."/>
            <person name="Liao H."/>
            <person name="Li X."/>
            <person name="Kong Y."/>
            <person name="Jiang Z."/>
            <person name="Chourrout D."/>
            <person name="Li R."/>
            <person name="Bao Z."/>
        </authorList>
    </citation>
    <scope>NUCLEOTIDE SEQUENCE [LARGE SCALE GENOMIC DNA]</scope>
    <source>
        <strain evidence="2 3">PY_sf001</strain>
    </source>
</reference>